<evidence type="ECO:0000313" key="1">
    <source>
        <dbReference type="EMBL" id="MFD1695067.1"/>
    </source>
</evidence>
<organism evidence="1 2">
    <name type="scientific">Roseibium aestuarii</name>
    <dbReference type="NCBI Taxonomy" id="2600299"/>
    <lineage>
        <taxon>Bacteria</taxon>
        <taxon>Pseudomonadati</taxon>
        <taxon>Pseudomonadota</taxon>
        <taxon>Alphaproteobacteria</taxon>
        <taxon>Hyphomicrobiales</taxon>
        <taxon>Stappiaceae</taxon>
        <taxon>Roseibium</taxon>
    </lineage>
</organism>
<sequence length="145" mass="16030">MDQLKLAALDQEDLAVLSAHVQDAVISVSDIRFLPREQTAIFVMNRFVWDGKKDRRTGHYERRRAALSVRRAHSLRALGVDPRAKGQVLELLAVTFEPKDEPTGELRLTFAGGGMLALDVECIEVQLADLGAAWGTKNLPSHDLG</sequence>
<dbReference type="EMBL" id="JBHUFA010000001">
    <property type="protein sequence ID" value="MFD1695067.1"/>
    <property type="molecule type" value="Genomic_DNA"/>
</dbReference>
<dbReference type="Pfam" id="PF11164">
    <property type="entry name" value="DUF2948"/>
    <property type="match status" value="1"/>
</dbReference>
<dbReference type="InterPro" id="IPR021335">
    <property type="entry name" value="DUF2948"/>
</dbReference>
<evidence type="ECO:0000313" key="2">
    <source>
        <dbReference type="Proteomes" id="UP001597327"/>
    </source>
</evidence>
<dbReference type="Proteomes" id="UP001597327">
    <property type="component" value="Unassembled WGS sequence"/>
</dbReference>
<dbReference type="RefSeq" id="WP_149891153.1">
    <property type="nucleotide sequence ID" value="NZ_JBHUFA010000001.1"/>
</dbReference>
<protein>
    <submittedName>
        <fullName evidence="1">DUF2948 family protein</fullName>
    </submittedName>
</protein>
<reference evidence="2" key="1">
    <citation type="journal article" date="2019" name="Int. J. Syst. Evol. Microbiol.">
        <title>The Global Catalogue of Microorganisms (GCM) 10K type strain sequencing project: providing services to taxonomists for standard genome sequencing and annotation.</title>
        <authorList>
            <consortium name="The Broad Institute Genomics Platform"/>
            <consortium name="The Broad Institute Genome Sequencing Center for Infectious Disease"/>
            <person name="Wu L."/>
            <person name="Ma J."/>
        </authorList>
    </citation>
    <scope>NUCLEOTIDE SEQUENCE [LARGE SCALE GENOMIC DNA]</scope>
    <source>
        <strain evidence="2">JCM 3369</strain>
    </source>
</reference>
<name>A0ABW4JSH9_9HYPH</name>
<gene>
    <name evidence="1" type="ORF">ACFSC7_06030</name>
</gene>
<proteinExistence type="predicted"/>
<comment type="caution">
    <text evidence="1">The sequence shown here is derived from an EMBL/GenBank/DDBJ whole genome shotgun (WGS) entry which is preliminary data.</text>
</comment>
<accession>A0ABW4JSH9</accession>
<keyword evidence="2" id="KW-1185">Reference proteome</keyword>